<sequence>MQRRFAIVDLAFQHLHFHAFFAGAGNFGVKDLVATVKQLQRLPRPHAQYAPDMVGGIFAKRDVRMAGQWFRMINAGDTHS</sequence>
<dbReference type="Proteomes" id="UP000250780">
    <property type="component" value="Unassembled WGS sequence"/>
</dbReference>
<reference evidence="1 2" key="1">
    <citation type="submission" date="2018-06" db="EMBL/GenBank/DDBJ databases">
        <authorList>
            <consortium name="Pathogen Informatics"/>
            <person name="Doyle S."/>
        </authorList>
    </citation>
    <scope>NUCLEOTIDE SEQUENCE [LARGE SCALE GENOMIC DNA]</scope>
    <source>
        <strain evidence="1 2">NCTC9073</strain>
    </source>
</reference>
<dbReference type="EMBL" id="UASD01000009">
    <property type="protein sequence ID" value="SPX17348.1"/>
    <property type="molecule type" value="Genomic_DNA"/>
</dbReference>
<proteinExistence type="predicted"/>
<dbReference type="AlphaFoldDB" id="A0A2X1N7K2"/>
<protein>
    <submittedName>
        <fullName evidence="1">Uncharacterized protein</fullName>
    </submittedName>
</protein>
<organism evidence="1 2">
    <name type="scientific">Escherichia coli</name>
    <dbReference type="NCBI Taxonomy" id="562"/>
    <lineage>
        <taxon>Bacteria</taxon>
        <taxon>Pseudomonadati</taxon>
        <taxon>Pseudomonadota</taxon>
        <taxon>Gammaproteobacteria</taxon>
        <taxon>Enterobacterales</taxon>
        <taxon>Enterobacteriaceae</taxon>
        <taxon>Escherichia</taxon>
    </lineage>
</organism>
<evidence type="ECO:0000313" key="1">
    <source>
        <dbReference type="EMBL" id="SPX17348.1"/>
    </source>
</evidence>
<accession>A0A2X1N7K2</accession>
<evidence type="ECO:0000313" key="2">
    <source>
        <dbReference type="Proteomes" id="UP000250780"/>
    </source>
</evidence>
<name>A0A2X1N7K2_ECOLX</name>
<gene>
    <name evidence="1" type="ORF">NCTC9073_05164</name>
</gene>